<evidence type="ECO:0000313" key="2">
    <source>
        <dbReference type="EMBL" id="GAA4375098.1"/>
    </source>
</evidence>
<name>A0ABP8IW63_9BACT</name>
<dbReference type="PANTHER" id="PTHR35337">
    <property type="entry name" value="SLR1478 PROTEIN"/>
    <property type="match status" value="1"/>
</dbReference>
<protein>
    <submittedName>
        <fullName evidence="2">Stage II sporulation protein M</fullName>
    </submittedName>
</protein>
<dbReference type="PANTHER" id="PTHR35337:SF1">
    <property type="entry name" value="SLR1478 PROTEIN"/>
    <property type="match status" value="1"/>
</dbReference>
<keyword evidence="3" id="KW-1185">Reference proteome</keyword>
<evidence type="ECO:0000256" key="1">
    <source>
        <dbReference type="SAM" id="Phobius"/>
    </source>
</evidence>
<dbReference type="Proteomes" id="UP001500454">
    <property type="component" value="Unassembled WGS sequence"/>
</dbReference>
<feature type="transmembrane region" description="Helical" evidence="1">
    <location>
        <begin position="165"/>
        <end position="185"/>
    </location>
</feature>
<reference evidence="3" key="1">
    <citation type="journal article" date="2019" name="Int. J. Syst. Evol. Microbiol.">
        <title>The Global Catalogue of Microorganisms (GCM) 10K type strain sequencing project: providing services to taxonomists for standard genome sequencing and annotation.</title>
        <authorList>
            <consortium name="The Broad Institute Genomics Platform"/>
            <consortium name="The Broad Institute Genome Sequencing Center for Infectious Disease"/>
            <person name="Wu L."/>
            <person name="Ma J."/>
        </authorList>
    </citation>
    <scope>NUCLEOTIDE SEQUENCE [LARGE SCALE GENOMIC DNA]</scope>
    <source>
        <strain evidence="3">JCM 17924</strain>
    </source>
</reference>
<feature type="transmembrane region" description="Helical" evidence="1">
    <location>
        <begin position="258"/>
        <end position="276"/>
    </location>
</feature>
<proteinExistence type="predicted"/>
<keyword evidence="1" id="KW-1133">Transmembrane helix</keyword>
<dbReference type="EMBL" id="BAABHA010000002">
    <property type="protein sequence ID" value="GAA4375098.1"/>
    <property type="molecule type" value="Genomic_DNA"/>
</dbReference>
<feature type="transmembrane region" description="Helical" evidence="1">
    <location>
        <begin position="288"/>
        <end position="310"/>
    </location>
</feature>
<keyword evidence="1" id="KW-0472">Membrane</keyword>
<comment type="caution">
    <text evidence="2">The sequence shown here is derived from an EMBL/GenBank/DDBJ whole genome shotgun (WGS) entry which is preliminary data.</text>
</comment>
<dbReference type="InterPro" id="IPR002798">
    <property type="entry name" value="SpoIIM-like"/>
</dbReference>
<accession>A0ABP8IW63</accession>
<dbReference type="RefSeq" id="WP_345221516.1">
    <property type="nucleotide sequence ID" value="NZ_BAABHA010000002.1"/>
</dbReference>
<feature type="transmembrane region" description="Helical" evidence="1">
    <location>
        <begin position="219"/>
        <end position="238"/>
    </location>
</feature>
<gene>
    <name evidence="2" type="ORF">GCM10023186_07400</name>
</gene>
<sequence>MREAVFVRQHQARWHRYETQVPAGPEELASRFIELTDDLAYARTFYPDSTTTAYLNTLTGKLHQALYKNKTEESGRLLRFWRLELPLLVVRHRRPLLLSLLLFLLSCGLGALSASLDDTFVRVILGDGYVNQTLANIEKGDPMAVYKREGETLMFLQITLNNVKVSLYAFVGGITGGLFTAFMLFRNGVMLGAFQLFFFQKQVGLQSVLTIWIHGTLEISAIVLAGGAGLVMGQGLLFPGTYSRRDALRRSARDGMQLVLGLVPMFVVAGFLEGFVTRHTEMPLAASLLIIGGSAAWVLGYFVVYPWWLYRQGTHLLPHSSATLVRE</sequence>
<keyword evidence="1" id="KW-0812">Transmembrane</keyword>
<evidence type="ECO:0000313" key="3">
    <source>
        <dbReference type="Proteomes" id="UP001500454"/>
    </source>
</evidence>
<dbReference type="Pfam" id="PF01944">
    <property type="entry name" value="SpoIIM"/>
    <property type="match status" value="1"/>
</dbReference>
<organism evidence="2 3">
    <name type="scientific">Hymenobacter koreensis</name>
    <dbReference type="NCBI Taxonomy" id="1084523"/>
    <lineage>
        <taxon>Bacteria</taxon>
        <taxon>Pseudomonadati</taxon>
        <taxon>Bacteroidota</taxon>
        <taxon>Cytophagia</taxon>
        <taxon>Cytophagales</taxon>
        <taxon>Hymenobacteraceae</taxon>
        <taxon>Hymenobacter</taxon>
    </lineage>
</organism>